<feature type="chain" id="PRO_5018084987" evidence="1">
    <location>
        <begin position="19"/>
        <end position="38"/>
    </location>
</feature>
<gene>
    <name evidence="2" type="ORF">DILT_LOCUS1667</name>
</gene>
<keyword evidence="3" id="KW-1185">Reference proteome</keyword>
<accession>A0A3P6QIP3</accession>
<evidence type="ECO:0000256" key="1">
    <source>
        <dbReference type="SAM" id="SignalP"/>
    </source>
</evidence>
<keyword evidence="1" id="KW-0732">Signal</keyword>
<dbReference type="Proteomes" id="UP000281553">
    <property type="component" value="Unassembled WGS sequence"/>
</dbReference>
<protein>
    <submittedName>
        <fullName evidence="2">Uncharacterized protein</fullName>
    </submittedName>
</protein>
<feature type="signal peptide" evidence="1">
    <location>
        <begin position="1"/>
        <end position="18"/>
    </location>
</feature>
<proteinExistence type="predicted"/>
<dbReference type="AlphaFoldDB" id="A0A3P6QIP3"/>
<organism evidence="2 3">
    <name type="scientific">Dibothriocephalus latus</name>
    <name type="common">Fish tapeworm</name>
    <name type="synonym">Diphyllobothrium latum</name>
    <dbReference type="NCBI Taxonomy" id="60516"/>
    <lineage>
        <taxon>Eukaryota</taxon>
        <taxon>Metazoa</taxon>
        <taxon>Spiralia</taxon>
        <taxon>Lophotrochozoa</taxon>
        <taxon>Platyhelminthes</taxon>
        <taxon>Cestoda</taxon>
        <taxon>Eucestoda</taxon>
        <taxon>Diphyllobothriidea</taxon>
        <taxon>Diphyllobothriidae</taxon>
        <taxon>Dibothriocephalus</taxon>
    </lineage>
</organism>
<sequence>MPIALLKTAFSLIHLFAASINLTGLDIANRKKDTVAAS</sequence>
<evidence type="ECO:0000313" key="2">
    <source>
        <dbReference type="EMBL" id="VDK48559.1"/>
    </source>
</evidence>
<dbReference type="OrthoDB" id="10251079at2759"/>
<evidence type="ECO:0000313" key="3">
    <source>
        <dbReference type="Proteomes" id="UP000281553"/>
    </source>
</evidence>
<dbReference type="EMBL" id="UYRU01012894">
    <property type="protein sequence ID" value="VDK48559.1"/>
    <property type="molecule type" value="Genomic_DNA"/>
</dbReference>
<name>A0A3P6QIP3_DIBLA</name>
<reference evidence="2 3" key="1">
    <citation type="submission" date="2018-11" db="EMBL/GenBank/DDBJ databases">
        <authorList>
            <consortium name="Pathogen Informatics"/>
        </authorList>
    </citation>
    <scope>NUCLEOTIDE SEQUENCE [LARGE SCALE GENOMIC DNA]</scope>
</reference>